<protein>
    <submittedName>
        <fullName evidence="1">Unnamed protein product</fullName>
    </submittedName>
</protein>
<gene>
    <name evidence="1" type="ORF">Amon02_001235400</name>
</gene>
<evidence type="ECO:0000313" key="2">
    <source>
        <dbReference type="Proteomes" id="UP001165064"/>
    </source>
</evidence>
<organism evidence="1 2">
    <name type="scientific">Ambrosiozyma monospora</name>
    <name type="common">Yeast</name>
    <name type="synonym">Endomycopsis monosporus</name>
    <dbReference type="NCBI Taxonomy" id="43982"/>
    <lineage>
        <taxon>Eukaryota</taxon>
        <taxon>Fungi</taxon>
        <taxon>Dikarya</taxon>
        <taxon>Ascomycota</taxon>
        <taxon>Saccharomycotina</taxon>
        <taxon>Pichiomycetes</taxon>
        <taxon>Pichiales</taxon>
        <taxon>Pichiaceae</taxon>
        <taxon>Ambrosiozyma</taxon>
    </lineage>
</organism>
<proteinExistence type="predicted"/>
<accession>A0ACB5U9Y7</accession>
<evidence type="ECO:0000313" key="1">
    <source>
        <dbReference type="EMBL" id="GMF05487.1"/>
    </source>
</evidence>
<dbReference type="Proteomes" id="UP001165064">
    <property type="component" value="Unassembled WGS sequence"/>
</dbReference>
<dbReference type="EMBL" id="BSXS01014446">
    <property type="protein sequence ID" value="GMF05487.1"/>
    <property type="molecule type" value="Genomic_DNA"/>
</dbReference>
<keyword evidence="2" id="KW-1185">Reference proteome</keyword>
<sequence length="223" mass="24973">MFLTDTNHSNNSPQGPSRSNTVSNSTKDQPQSQDKDKDQDEIMDSSSPTMTATSVTNTHPTTTTTTTTSTKTTTSKPPSSLTDDNSALALWKMYSKARASLPYRARMENLTWRLMFINNNKHLVKPAGPGGESNRIQYSSFLQNTNGKRKKQEVEDHEKQIEQQQQQQQQQQQHEFSRHVNPFSGNGSGPLNNNNDRLQLSHDSNNYSSWPQFPDLSLAAGSV</sequence>
<comment type="caution">
    <text evidence="1">The sequence shown here is derived from an EMBL/GenBank/DDBJ whole genome shotgun (WGS) entry which is preliminary data.</text>
</comment>
<reference evidence="1" key="1">
    <citation type="submission" date="2023-04" db="EMBL/GenBank/DDBJ databases">
        <title>Ambrosiozyma monospora NBRC 10751.</title>
        <authorList>
            <person name="Ichikawa N."/>
            <person name="Sato H."/>
            <person name="Tonouchi N."/>
        </authorList>
    </citation>
    <scope>NUCLEOTIDE SEQUENCE</scope>
    <source>
        <strain evidence="1">NBRC 10751</strain>
    </source>
</reference>
<name>A0ACB5U9Y7_AMBMO</name>